<dbReference type="RefSeq" id="XP_020832159.1">
    <property type="nucleotide sequence ID" value="XM_020976500.1"/>
</dbReference>
<gene>
    <name evidence="7" type="primary">LOC110201039</name>
</gene>
<feature type="compositionally biased region" description="Basic and acidic residues" evidence="5">
    <location>
        <begin position="1"/>
        <end position="23"/>
    </location>
</feature>
<dbReference type="Pfam" id="PF15233">
    <property type="entry name" value="SYCE1"/>
    <property type="match status" value="1"/>
</dbReference>
<dbReference type="GeneID" id="110201039"/>
<dbReference type="AlphaFoldDB" id="A0A6P5JM82"/>
<keyword evidence="3" id="KW-0469">Meiosis</keyword>
<dbReference type="GO" id="GO:0007130">
    <property type="term" value="P:synaptonemal complex assembly"/>
    <property type="evidence" value="ECO:0007669"/>
    <property type="project" value="InterPro"/>
</dbReference>
<evidence type="ECO:0000256" key="3">
    <source>
        <dbReference type="ARBA" id="ARBA00023254"/>
    </source>
</evidence>
<dbReference type="GO" id="GO:0000795">
    <property type="term" value="C:synaptonemal complex"/>
    <property type="evidence" value="ECO:0007669"/>
    <property type="project" value="InterPro"/>
</dbReference>
<keyword evidence="6" id="KW-1185">Reference proteome</keyword>
<evidence type="ECO:0000256" key="2">
    <source>
        <dbReference type="ARBA" id="ARBA00023054"/>
    </source>
</evidence>
<organism evidence="6 7">
    <name type="scientific">Phascolarctos cinereus</name>
    <name type="common">Koala</name>
    <dbReference type="NCBI Taxonomy" id="38626"/>
    <lineage>
        <taxon>Eukaryota</taxon>
        <taxon>Metazoa</taxon>
        <taxon>Chordata</taxon>
        <taxon>Craniata</taxon>
        <taxon>Vertebrata</taxon>
        <taxon>Euteleostomi</taxon>
        <taxon>Mammalia</taxon>
        <taxon>Metatheria</taxon>
        <taxon>Diprotodontia</taxon>
        <taxon>Phascolarctidae</taxon>
        <taxon>Phascolarctos</taxon>
    </lineage>
</organism>
<evidence type="ECO:0000313" key="7">
    <source>
        <dbReference type="RefSeq" id="XP_020832159.1"/>
    </source>
</evidence>
<accession>A0A6P5JM82</accession>
<name>A0A6P5JM82_PHACI</name>
<comment type="similarity">
    <text evidence="1">Belongs to the SYCE family.</text>
</comment>
<feature type="coiled-coil region" evidence="4">
    <location>
        <begin position="108"/>
        <end position="167"/>
    </location>
</feature>
<keyword evidence="2 4" id="KW-0175">Coiled coil</keyword>
<evidence type="ECO:0000256" key="4">
    <source>
        <dbReference type="SAM" id="Coils"/>
    </source>
</evidence>
<reference evidence="7" key="1">
    <citation type="submission" date="2025-08" db="UniProtKB">
        <authorList>
            <consortium name="RefSeq"/>
        </authorList>
    </citation>
    <scope>IDENTIFICATION</scope>
    <source>
        <tissue evidence="7">Spleen</tissue>
    </source>
</reference>
<dbReference type="PANTHER" id="PTHR21731:SF1">
    <property type="entry name" value="SYNAPTONEMAL COMPLEX CENTRAL ELEMENT PROTEIN 1-LIKE"/>
    <property type="match status" value="1"/>
</dbReference>
<evidence type="ECO:0000256" key="5">
    <source>
        <dbReference type="SAM" id="MobiDB-lite"/>
    </source>
</evidence>
<feature type="region of interest" description="Disordered" evidence="5">
    <location>
        <begin position="1"/>
        <end position="67"/>
    </location>
</feature>
<proteinExistence type="inferred from homology"/>
<dbReference type="Proteomes" id="UP000515140">
    <property type="component" value="Unplaced"/>
</dbReference>
<sequence>MGRGERAGKGEAREKACEEKSQARELAGGGATASARPAQDFAVRGSCSGSTTQAFGDPRRPTLTNQQDAERMVSSAHLRLLITLPATLILAFDLSSLAFCTMYSAQTLNLLQQHFKEEENKFQRQQAMSQDCIQRITDLNSKIQEEKLRRRKQRMEFEQQLEELMEKHKALWELHTPEMLAQEINSTASSKEQLLQEEKLIQEKLDGMEKRLPVLPHPKARAEALAVNSVDTFLCSEEAAAAMHLFEEENKKAMQFLEAASQHYHQLQQQYCRLKMELEAGGQSDIRESKGSITEAAAEGGSGVVAEGAQSEILPMRETRLRMNNLDRSETRDEVSLDLELKNVLLLFSLFIFNGSPKLSPFWPGFFLLSKYCLAFFFQDAFLYLSSFIFICHK</sequence>
<evidence type="ECO:0000313" key="6">
    <source>
        <dbReference type="Proteomes" id="UP000515140"/>
    </source>
</evidence>
<dbReference type="InParanoid" id="A0A6P5JM82"/>
<dbReference type="InterPro" id="IPR026676">
    <property type="entry name" value="SYCE1"/>
</dbReference>
<dbReference type="KEGG" id="pcw:110201039"/>
<protein>
    <submittedName>
        <fullName evidence="7">Uncharacterized protein LOC110201039</fullName>
    </submittedName>
</protein>
<evidence type="ECO:0000256" key="1">
    <source>
        <dbReference type="ARBA" id="ARBA00010094"/>
    </source>
</evidence>
<dbReference type="PANTHER" id="PTHR21731">
    <property type="entry name" value="SYNAPTONEMAL COMPLEX CENTRAL ELEMENT PROTEIN 1-LIKE"/>
    <property type="match status" value="1"/>
</dbReference>